<reference evidence="8" key="1">
    <citation type="journal article" date="2021" name="Genome Biol. Evol.">
        <title>A High-Quality Reference Genome for a Parasitic Bivalve with Doubly Uniparental Inheritance (Bivalvia: Unionida).</title>
        <authorList>
            <person name="Smith C.H."/>
        </authorList>
    </citation>
    <scope>NUCLEOTIDE SEQUENCE</scope>
    <source>
        <strain evidence="8">CHS0354</strain>
    </source>
</reference>
<evidence type="ECO:0000256" key="5">
    <source>
        <dbReference type="ARBA" id="ARBA00023136"/>
    </source>
</evidence>
<dbReference type="InterPro" id="IPR006043">
    <property type="entry name" value="NCS2"/>
</dbReference>
<evidence type="ECO:0000256" key="7">
    <source>
        <dbReference type="SAM" id="Phobius"/>
    </source>
</evidence>
<comment type="subcellular location">
    <subcellularLocation>
        <location evidence="1">Membrane</location>
        <topology evidence="1">Multi-pass membrane protein</topology>
    </subcellularLocation>
</comment>
<gene>
    <name evidence="8" type="ORF">CHS0354_037698</name>
</gene>
<name>A0AAE0T0P1_9BIVA</name>
<feature type="transmembrane region" description="Helical" evidence="7">
    <location>
        <begin position="246"/>
        <end position="268"/>
    </location>
</feature>
<evidence type="ECO:0000256" key="6">
    <source>
        <dbReference type="SAM" id="MobiDB-lite"/>
    </source>
</evidence>
<reference evidence="8" key="3">
    <citation type="submission" date="2023-05" db="EMBL/GenBank/DDBJ databases">
        <authorList>
            <person name="Smith C.H."/>
        </authorList>
    </citation>
    <scope>NUCLEOTIDE SEQUENCE</scope>
    <source>
        <strain evidence="8">CHS0354</strain>
        <tissue evidence="8">Mantle</tissue>
    </source>
</reference>
<keyword evidence="9" id="KW-1185">Reference proteome</keyword>
<dbReference type="GO" id="GO:0022857">
    <property type="term" value="F:transmembrane transporter activity"/>
    <property type="evidence" value="ECO:0007669"/>
    <property type="project" value="InterPro"/>
</dbReference>
<proteinExistence type="inferred from homology"/>
<dbReference type="PANTHER" id="PTHR11119">
    <property type="entry name" value="XANTHINE-URACIL / VITAMIN C PERMEASE FAMILY MEMBER"/>
    <property type="match status" value="1"/>
</dbReference>
<evidence type="ECO:0000256" key="2">
    <source>
        <dbReference type="ARBA" id="ARBA00008821"/>
    </source>
</evidence>
<feature type="region of interest" description="Disordered" evidence="6">
    <location>
        <begin position="1"/>
        <end position="26"/>
    </location>
</feature>
<comment type="caution">
    <text evidence="8">The sequence shown here is derived from an EMBL/GenBank/DDBJ whole genome shotgun (WGS) entry which is preliminary data.</text>
</comment>
<dbReference type="Proteomes" id="UP001195483">
    <property type="component" value="Unassembled WGS sequence"/>
</dbReference>
<evidence type="ECO:0008006" key="10">
    <source>
        <dbReference type="Google" id="ProtNLM"/>
    </source>
</evidence>
<keyword evidence="5 7" id="KW-0472">Membrane</keyword>
<reference evidence="8" key="2">
    <citation type="journal article" date="2021" name="Genome Biol. Evol.">
        <title>Developing a high-quality reference genome for a parasitic bivalve with doubly uniparental inheritance (Bivalvia: Unionida).</title>
        <authorList>
            <person name="Smith C.H."/>
        </authorList>
    </citation>
    <scope>NUCLEOTIDE SEQUENCE</scope>
    <source>
        <strain evidence="8">CHS0354</strain>
        <tissue evidence="8">Mantle</tissue>
    </source>
</reference>
<evidence type="ECO:0000313" key="9">
    <source>
        <dbReference type="Proteomes" id="UP001195483"/>
    </source>
</evidence>
<dbReference type="AlphaFoldDB" id="A0AAE0T0P1"/>
<organism evidence="8 9">
    <name type="scientific">Potamilus streckersoni</name>
    <dbReference type="NCBI Taxonomy" id="2493646"/>
    <lineage>
        <taxon>Eukaryota</taxon>
        <taxon>Metazoa</taxon>
        <taxon>Spiralia</taxon>
        <taxon>Lophotrochozoa</taxon>
        <taxon>Mollusca</taxon>
        <taxon>Bivalvia</taxon>
        <taxon>Autobranchia</taxon>
        <taxon>Heteroconchia</taxon>
        <taxon>Palaeoheterodonta</taxon>
        <taxon>Unionida</taxon>
        <taxon>Unionoidea</taxon>
        <taxon>Unionidae</taxon>
        <taxon>Ambleminae</taxon>
        <taxon>Lampsilini</taxon>
        <taxon>Potamilus</taxon>
    </lineage>
</organism>
<feature type="transmembrane region" description="Helical" evidence="7">
    <location>
        <begin position="105"/>
        <end position="126"/>
    </location>
</feature>
<dbReference type="Pfam" id="PF00860">
    <property type="entry name" value="Xan_ur_permease"/>
    <property type="match status" value="1"/>
</dbReference>
<evidence type="ECO:0000313" key="8">
    <source>
        <dbReference type="EMBL" id="KAK3601383.1"/>
    </source>
</evidence>
<feature type="transmembrane region" description="Helical" evidence="7">
    <location>
        <begin position="48"/>
        <end position="69"/>
    </location>
</feature>
<feature type="transmembrane region" description="Helical" evidence="7">
    <location>
        <begin position="448"/>
        <end position="466"/>
    </location>
</feature>
<comment type="similarity">
    <text evidence="2">Belongs to the nucleobase:cation symporter-2 (NCS2) (TC 2.A.40) family.</text>
</comment>
<feature type="transmembrane region" description="Helical" evidence="7">
    <location>
        <begin position="420"/>
        <end position="441"/>
    </location>
</feature>
<feature type="transmembrane region" description="Helical" evidence="7">
    <location>
        <begin position="394"/>
        <end position="414"/>
    </location>
</feature>
<keyword evidence="3 7" id="KW-0812">Transmembrane</keyword>
<accession>A0AAE0T0P1</accession>
<feature type="compositionally biased region" description="Basic and acidic residues" evidence="6">
    <location>
        <begin position="1"/>
        <end position="20"/>
    </location>
</feature>
<feature type="transmembrane region" description="Helical" evidence="7">
    <location>
        <begin position="206"/>
        <end position="226"/>
    </location>
</feature>
<evidence type="ECO:0000256" key="4">
    <source>
        <dbReference type="ARBA" id="ARBA00022989"/>
    </source>
</evidence>
<dbReference type="EMBL" id="JAEAOA010002205">
    <property type="protein sequence ID" value="KAK3601383.1"/>
    <property type="molecule type" value="Genomic_DNA"/>
</dbReference>
<evidence type="ECO:0000256" key="1">
    <source>
        <dbReference type="ARBA" id="ARBA00004141"/>
    </source>
</evidence>
<feature type="transmembrane region" description="Helical" evidence="7">
    <location>
        <begin position="81"/>
        <end position="99"/>
    </location>
</feature>
<sequence>MNSKPEENSDHIYEDMHDNENRDEDTITEENKTVLYGVEDTPAPHLCFLFALQQAVMCIGSVLSIPFIVTSLICAKGQEDVLSQLLSITLFMCGLATFLQSTFGLRLGIIQGGSHTFIAPIVAMVATDRWKCRENDPNFWKEIIREISGNLMIASVTQLVIGGTGIMGFLMKFIGPLTIAPTISLIGLSLTGVASSFNQVHWGISFMTMGLITIFSLYLGTIHVPICAWKRGRGCHMIKYPLFQLLPVILSICITWLFCYILTVADVFPSDQNHINYMARTDARNTILKNAPWFRWPVPFPFGWPTVSAAGYVGFLAATLSSIIESVGDYFAAARLSHAPPPPAHAVNRGIAMEGFCSIFSGMVGAAHATTSYSGNIGAIGITKVASRRVFQTAGIIMVVCGIIGKVGAVITLIPEPIIGGALTVVFGMVSAVGISTLKFIDMGSTRNLTILGISLLLGLMVPQWINDPRNAGVIDTGSDELDQAISVLLGTAMFVGGFIGCLLDNTVPGTPEERGILAWRKNLVSSSEQLSEMTLKTYEFPFITKYLIKINCFSYFPLSPTFYKEINLNCCQRSDKRDALKHSYENDVRLESNCEVSTVASTQL</sequence>
<feature type="transmembrane region" description="Helical" evidence="7">
    <location>
        <begin position="147"/>
        <end position="167"/>
    </location>
</feature>
<protein>
    <recommendedName>
        <fullName evidence="10">Solute carrier family 23 member 2</fullName>
    </recommendedName>
</protein>
<keyword evidence="4 7" id="KW-1133">Transmembrane helix</keyword>
<evidence type="ECO:0000256" key="3">
    <source>
        <dbReference type="ARBA" id="ARBA00022692"/>
    </source>
</evidence>
<feature type="transmembrane region" description="Helical" evidence="7">
    <location>
        <begin position="486"/>
        <end position="504"/>
    </location>
</feature>
<dbReference type="GO" id="GO:0016020">
    <property type="term" value="C:membrane"/>
    <property type="evidence" value="ECO:0007669"/>
    <property type="project" value="UniProtKB-SubCell"/>
</dbReference>